<reference evidence="1 2" key="1">
    <citation type="submission" date="2016-03" db="EMBL/GenBank/DDBJ databases">
        <title>EvidentialGene: Evidence-directed Construction of Genes on Genomes.</title>
        <authorList>
            <person name="Gilbert D.G."/>
            <person name="Choi J.-H."/>
            <person name="Mockaitis K."/>
            <person name="Colbourne J."/>
            <person name="Pfrender M."/>
        </authorList>
    </citation>
    <scope>NUCLEOTIDE SEQUENCE [LARGE SCALE GENOMIC DNA]</scope>
    <source>
        <strain evidence="1 2">Xinb3</strain>
        <tissue evidence="1">Complete organism</tissue>
    </source>
</reference>
<dbReference type="AlphaFoldDB" id="A0A164MK87"/>
<protein>
    <submittedName>
        <fullName evidence="1">Uncharacterized protein</fullName>
    </submittedName>
</protein>
<comment type="caution">
    <text evidence="1">The sequence shown here is derived from an EMBL/GenBank/DDBJ whole genome shotgun (WGS) entry which is preliminary data.</text>
</comment>
<name>A0A164MK87_9CRUS</name>
<evidence type="ECO:0000313" key="1">
    <source>
        <dbReference type="EMBL" id="KZS05130.1"/>
    </source>
</evidence>
<dbReference type="Proteomes" id="UP000076858">
    <property type="component" value="Unassembled WGS sequence"/>
</dbReference>
<evidence type="ECO:0000313" key="2">
    <source>
        <dbReference type="Proteomes" id="UP000076858"/>
    </source>
</evidence>
<accession>A0A164MK87</accession>
<keyword evidence="2" id="KW-1185">Reference proteome</keyword>
<proteinExistence type="predicted"/>
<gene>
    <name evidence="1" type="ORF">APZ42_031720</name>
</gene>
<organism evidence="1 2">
    <name type="scientific">Daphnia magna</name>
    <dbReference type="NCBI Taxonomy" id="35525"/>
    <lineage>
        <taxon>Eukaryota</taxon>
        <taxon>Metazoa</taxon>
        <taxon>Ecdysozoa</taxon>
        <taxon>Arthropoda</taxon>
        <taxon>Crustacea</taxon>
        <taxon>Branchiopoda</taxon>
        <taxon>Diplostraca</taxon>
        <taxon>Cladocera</taxon>
        <taxon>Anomopoda</taxon>
        <taxon>Daphniidae</taxon>
        <taxon>Daphnia</taxon>
    </lineage>
</organism>
<dbReference type="EMBL" id="LRGB01002993">
    <property type="protein sequence ID" value="KZS05130.1"/>
    <property type="molecule type" value="Genomic_DNA"/>
</dbReference>
<sequence>MFPLYKCEQTYFLPTVYVCAERTFYYFIFKGNSWQPSRWGGVVFKMKNVNEKKKESTRPLCFIPVDRNRKKKKIY</sequence>